<dbReference type="InterPro" id="IPR039758">
    <property type="entry name" value="NAGK-like"/>
</dbReference>
<name>A0A4E0RIE3_FASHE</name>
<dbReference type="InterPro" id="IPR043129">
    <property type="entry name" value="ATPase_NBD"/>
</dbReference>
<keyword evidence="7" id="KW-1185">Reference proteome</keyword>
<accession>A0A4E0RIE3</accession>
<evidence type="ECO:0000256" key="2">
    <source>
        <dbReference type="ARBA" id="ARBA00012122"/>
    </source>
</evidence>
<dbReference type="EC" id="2.7.1.59" evidence="2"/>
<reference evidence="6" key="1">
    <citation type="submission" date="2019-03" db="EMBL/GenBank/DDBJ databases">
        <title>Improved annotation for the trematode Fasciola hepatica.</title>
        <authorList>
            <person name="Choi Y.-J."/>
            <person name="Martin J."/>
            <person name="Mitreva M."/>
        </authorList>
    </citation>
    <scope>NUCLEOTIDE SEQUENCE [LARGE SCALE GENOMIC DNA]</scope>
</reference>
<dbReference type="Pfam" id="PF01869">
    <property type="entry name" value="BcrAD_BadFG"/>
    <property type="match status" value="1"/>
</dbReference>
<evidence type="ECO:0000313" key="7">
    <source>
        <dbReference type="Proteomes" id="UP000230066"/>
    </source>
</evidence>
<dbReference type="InterPro" id="IPR002731">
    <property type="entry name" value="ATPase_BadF"/>
</dbReference>
<protein>
    <recommendedName>
        <fullName evidence="3">N-acetyl-D-glucosamine kinase</fullName>
        <ecNumber evidence="2">2.7.1.59</ecNumber>
    </recommendedName>
    <alternativeName>
        <fullName evidence="4">GlcNAc kinase</fullName>
    </alternativeName>
</protein>
<dbReference type="EMBL" id="JXXN02000473">
    <property type="protein sequence ID" value="THD27273.1"/>
    <property type="molecule type" value="Genomic_DNA"/>
</dbReference>
<gene>
    <name evidence="6" type="ORF">D915_001654</name>
</gene>
<dbReference type="PANTHER" id="PTHR12862:SF0">
    <property type="entry name" value="N-ACETYL-D-GLUCOSAMINE KINASE"/>
    <property type="match status" value="1"/>
</dbReference>
<dbReference type="GO" id="GO:0045127">
    <property type="term" value="F:N-acetylglucosamine kinase activity"/>
    <property type="evidence" value="ECO:0007669"/>
    <property type="project" value="UniProtKB-EC"/>
</dbReference>
<evidence type="ECO:0000256" key="3">
    <source>
        <dbReference type="ARBA" id="ARBA00014974"/>
    </source>
</evidence>
<dbReference type="Proteomes" id="UP000230066">
    <property type="component" value="Unassembled WGS sequence"/>
</dbReference>
<organism evidence="6 7">
    <name type="scientific">Fasciola hepatica</name>
    <name type="common">Liver fluke</name>
    <dbReference type="NCBI Taxonomy" id="6192"/>
    <lineage>
        <taxon>Eukaryota</taxon>
        <taxon>Metazoa</taxon>
        <taxon>Spiralia</taxon>
        <taxon>Lophotrochozoa</taxon>
        <taxon>Platyhelminthes</taxon>
        <taxon>Trematoda</taxon>
        <taxon>Digenea</taxon>
        <taxon>Plagiorchiida</taxon>
        <taxon>Echinostomata</taxon>
        <taxon>Echinostomatoidea</taxon>
        <taxon>Fasciolidae</taxon>
        <taxon>Fasciola</taxon>
    </lineage>
</organism>
<evidence type="ECO:0000256" key="1">
    <source>
        <dbReference type="ARBA" id="ARBA00006198"/>
    </source>
</evidence>
<keyword evidence="6" id="KW-0808">Transferase</keyword>
<dbReference type="PANTHER" id="PTHR12862">
    <property type="entry name" value="BADF TYPE ATPASE DOMAIN-CONTAINING PROTEIN"/>
    <property type="match status" value="1"/>
</dbReference>
<dbReference type="SUPFAM" id="SSF53067">
    <property type="entry name" value="Actin-like ATPase domain"/>
    <property type="match status" value="2"/>
</dbReference>
<evidence type="ECO:0000259" key="5">
    <source>
        <dbReference type="Pfam" id="PF01869"/>
    </source>
</evidence>
<dbReference type="Gene3D" id="3.30.420.40">
    <property type="match status" value="2"/>
</dbReference>
<dbReference type="AlphaFoldDB" id="A0A4E0RIE3"/>
<keyword evidence="6" id="KW-0418">Kinase</keyword>
<evidence type="ECO:0000313" key="6">
    <source>
        <dbReference type="EMBL" id="THD27273.1"/>
    </source>
</evidence>
<comment type="caution">
    <text evidence="6">The sequence shown here is derived from an EMBL/GenBank/DDBJ whole genome shotgun (WGS) entry which is preliminary data.</text>
</comment>
<comment type="similarity">
    <text evidence="1">Belongs to the eukaryotic-type N-acetylglucosamine kinase family.</text>
</comment>
<evidence type="ECO:0000256" key="4">
    <source>
        <dbReference type="ARBA" id="ARBA00031123"/>
    </source>
</evidence>
<feature type="domain" description="ATPase BadF/BadG/BcrA/BcrD type" evidence="5">
    <location>
        <begin position="6"/>
        <end position="277"/>
    </location>
</feature>
<sequence length="349" mass="38437">MELFGGIEGGTTGSRMIIVDVSGQLLGSSEGPHTNHWHLGMDEAARRLVSLYDTALADAKLPPETELKSLGMSLSGLNTEDNVQQIILAVRRLRPKIAEKLNASNDAVGTLVTATDRDAIVLIAGTGSICKLIRRSLSFVRIGGLGYLLGDEGSAFWVAHQAIMCYMKTTEGFMRSPYPTQKLSEAIYKHFKIKHHHDLLPYFGEKFDKTFIAMLCRHLAEAAHEGDLFCKELFHDAGFQLGRHVSAAVRYADKEGLMKADGMDVICCGSVFKSWDLIESGFRAGLRPRYSADCSHGRLFLRLLQHTAAYGAAIIAAKVELGYFIPRPKNPTRLLCEISLTEADPIRDP</sequence>
<proteinExistence type="inferred from homology"/>